<keyword evidence="1" id="KW-1133">Transmembrane helix</keyword>
<sequence>MTNIERKQISQRLALFERAAVLFERFGPVVPVAIAFLNGWPTEVQLYPEWQLGESWRLFLSAYLYWGASYALSRAVSFAKGSIVP</sequence>
<evidence type="ECO:0000313" key="2">
    <source>
        <dbReference type="EMBL" id="KRP93973.1"/>
    </source>
</evidence>
<dbReference type="Proteomes" id="UP000051380">
    <property type="component" value="Unassembled WGS sequence"/>
</dbReference>
<name>A0A0R3C8F0_9BRAD</name>
<evidence type="ECO:0000313" key="3">
    <source>
        <dbReference type="Proteomes" id="UP000051380"/>
    </source>
</evidence>
<accession>A0A0R3C8F0</accession>
<dbReference type="OrthoDB" id="8240288at2"/>
<gene>
    <name evidence="2" type="ORF">AOQ72_22240</name>
</gene>
<keyword evidence="1" id="KW-0472">Membrane</keyword>
<dbReference type="RefSeq" id="WP_057028074.1">
    <property type="nucleotide sequence ID" value="NZ_JBGCAU010000002.1"/>
</dbReference>
<comment type="caution">
    <text evidence="2">The sequence shown here is derived from an EMBL/GenBank/DDBJ whole genome shotgun (WGS) entry which is preliminary data.</text>
</comment>
<proteinExistence type="predicted"/>
<dbReference type="STRING" id="108015.GA0061099_1003494"/>
<reference evidence="2 3" key="1">
    <citation type="submission" date="2015-09" db="EMBL/GenBank/DDBJ databases">
        <title>Draft Genome Sequence of the Strain BR 3267 (Bradyrhizobium yuanmingense) recommended as inoculant for cowpea in Brazil.</title>
        <authorList>
            <person name="Simoes-Araujo J.L."/>
            <person name="Zilli J.E."/>
        </authorList>
    </citation>
    <scope>NUCLEOTIDE SEQUENCE [LARGE SCALE GENOMIC DNA]</scope>
    <source>
        <strain evidence="2 3">BR3267</strain>
    </source>
</reference>
<feature type="transmembrane region" description="Helical" evidence="1">
    <location>
        <begin position="60"/>
        <end position="79"/>
    </location>
</feature>
<feature type="transmembrane region" description="Helical" evidence="1">
    <location>
        <begin position="21"/>
        <end position="40"/>
    </location>
</feature>
<dbReference type="EMBL" id="LJYF01000029">
    <property type="protein sequence ID" value="KRP93973.1"/>
    <property type="molecule type" value="Genomic_DNA"/>
</dbReference>
<evidence type="ECO:0000256" key="1">
    <source>
        <dbReference type="SAM" id="Phobius"/>
    </source>
</evidence>
<protein>
    <submittedName>
        <fullName evidence="2">Uncharacterized protein</fullName>
    </submittedName>
</protein>
<keyword evidence="1" id="KW-0812">Transmembrane</keyword>
<dbReference type="AlphaFoldDB" id="A0A0R3C8F0"/>
<organism evidence="2 3">
    <name type="scientific">Bradyrhizobium yuanmingense</name>
    <dbReference type="NCBI Taxonomy" id="108015"/>
    <lineage>
        <taxon>Bacteria</taxon>
        <taxon>Pseudomonadati</taxon>
        <taxon>Pseudomonadota</taxon>
        <taxon>Alphaproteobacteria</taxon>
        <taxon>Hyphomicrobiales</taxon>
        <taxon>Nitrobacteraceae</taxon>
        <taxon>Bradyrhizobium</taxon>
    </lineage>
</organism>